<gene>
    <name evidence="3" type="ORF">C7959_10748</name>
</gene>
<comment type="caution">
    <text evidence="3">The sequence shown here is derived from an EMBL/GenBank/DDBJ whole genome shotgun (WGS) entry which is preliminary data.</text>
</comment>
<dbReference type="InterPro" id="IPR036397">
    <property type="entry name" value="RNaseH_sf"/>
</dbReference>
<dbReference type="Gene3D" id="3.30.420.10">
    <property type="entry name" value="Ribonuclease H-like superfamily/Ribonuclease H"/>
    <property type="match status" value="1"/>
</dbReference>
<dbReference type="GO" id="GO:0008408">
    <property type="term" value="F:3'-5' exonuclease activity"/>
    <property type="evidence" value="ECO:0007669"/>
    <property type="project" value="TreeGrafter"/>
</dbReference>
<dbReference type="PANTHER" id="PTHR30231:SF41">
    <property type="entry name" value="DNA POLYMERASE III SUBUNIT EPSILON"/>
    <property type="match status" value="1"/>
</dbReference>
<keyword evidence="4" id="KW-1185">Reference proteome</keyword>
<dbReference type="InterPro" id="IPR013520">
    <property type="entry name" value="Ribonucl_H"/>
</dbReference>
<dbReference type="InterPro" id="IPR012337">
    <property type="entry name" value="RNaseH-like_sf"/>
</dbReference>
<evidence type="ECO:0000313" key="3">
    <source>
        <dbReference type="EMBL" id="TDX52340.1"/>
    </source>
</evidence>
<keyword evidence="1 3" id="KW-0269">Exonuclease</keyword>
<evidence type="ECO:0000256" key="1">
    <source>
        <dbReference type="ARBA" id="ARBA00022839"/>
    </source>
</evidence>
<dbReference type="Proteomes" id="UP000295832">
    <property type="component" value="Unassembled WGS sequence"/>
</dbReference>
<dbReference type="NCBIfam" id="TIGR00573">
    <property type="entry name" value="dnaq"/>
    <property type="match status" value="1"/>
</dbReference>
<organism evidence="3 4">
    <name type="scientific">Orenia marismortui</name>
    <dbReference type="NCBI Taxonomy" id="46469"/>
    <lineage>
        <taxon>Bacteria</taxon>
        <taxon>Bacillati</taxon>
        <taxon>Bacillota</taxon>
        <taxon>Clostridia</taxon>
        <taxon>Halanaerobiales</taxon>
        <taxon>Halobacteroidaceae</taxon>
        <taxon>Orenia</taxon>
    </lineage>
</organism>
<dbReference type="SMART" id="SM00479">
    <property type="entry name" value="EXOIII"/>
    <property type="match status" value="1"/>
</dbReference>
<dbReference type="Pfam" id="PF00929">
    <property type="entry name" value="RNase_T"/>
    <property type="match status" value="1"/>
</dbReference>
<reference evidence="3 4" key="1">
    <citation type="submission" date="2019-03" db="EMBL/GenBank/DDBJ databases">
        <title>Subsurface microbial communities from deep shales in Ohio and West Virginia, USA.</title>
        <authorList>
            <person name="Wrighton K."/>
        </authorList>
    </citation>
    <scope>NUCLEOTIDE SEQUENCE [LARGE SCALE GENOMIC DNA]</scope>
    <source>
        <strain evidence="3 4">MSL 6dP</strain>
    </source>
</reference>
<keyword evidence="1 3" id="KW-0378">Hydrolase</keyword>
<dbReference type="InterPro" id="IPR006054">
    <property type="entry name" value="DnaQ"/>
</dbReference>
<sequence length="445" mass="51567">MLKYIKLKKKSLKKTLEFTKNKFFEDKYNKYKEIDQMISLWNETYDWKTSKNELSEQLEGLLENQESRSKIEKEIYTDLYNILKSEERPKFYVGIGENNPPQEITELMSKIAQKLEEEGYILRSNSSGIISKSFETGVNNSKNKELYLPSQSFEYTLDFIDKFNLKDIDVEKNKDLLARIPYQILGIDLCTPCDFLICWTNDGCISHQENNLKTGITAQAISIANYYGIPVFNLEKEEHKKRLIKFIGDKEEDQHIGQQIIKEDHPVTKNKFIVFDLETTGTSNQDKITEIGAIKIENGKVTDTFSTLVNPKRKINSFIQNLTGITNEMVKGAPFIEDILDEFIDFVEDGILIFHSPSNFDLRFINNELTNSNRAVLKNNYLDTVRLARKILPQLDSHKLNIVADYLDLEFNHHRATDDAFVTAQIFGKLVALDQTEYIKLELES</sequence>
<dbReference type="GO" id="GO:0003677">
    <property type="term" value="F:DNA binding"/>
    <property type="evidence" value="ECO:0007669"/>
    <property type="project" value="InterPro"/>
</dbReference>
<dbReference type="Gene3D" id="1.20.5.140">
    <property type="match status" value="1"/>
</dbReference>
<feature type="domain" description="Exonuclease" evidence="2">
    <location>
        <begin position="271"/>
        <end position="436"/>
    </location>
</feature>
<dbReference type="EMBL" id="SOEG01000007">
    <property type="protein sequence ID" value="TDX52340.1"/>
    <property type="molecule type" value="Genomic_DNA"/>
</dbReference>
<proteinExistence type="predicted"/>
<evidence type="ECO:0000259" key="2">
    <source>
        <dbReference type="SMART" id="SM00479"/>
    </source>
</evidence>
<dbReference type="AlphaFoldDB" id="A0A4R8GZQ8"/>
<dbReference type="SUPFAM" id="SSF53098">
    <property type="entry name" value="Ribonuclease H-like"/>
    <property type="match status" value="1"/>
</dbReference>
<dbReference type="GO" id="GO:0005829">
    <property type="term" value="C:cytosol"/>
    <property type="evidence" value="ECO:0007669"/>
    <property type="project" value="TreeGrafter"/>
</dbReference>
<protein>
    <submittedName>
        <fullName evidence="3">DNA polymerase III epsilon subunit family exonuclease</fullName>
    </submittedName>
</protein>
<accession>A0A4R8GZQ8</accession>
<dbReference type="GO" id="GO:0003887">
    <property type="term" value="F:DNA-directed DNA polymerase activity"/>
    <property type="evidence" value="ECO:0007669"/>
    <property type="project" value="InterPro"/>
</dbReference>
<dbReference type="RefSeq" id="WP_134115811.1">
    <property type="nucleotide sequence ID" value="NZ_SOEG01000007.1"/>
</dbReference>
<name>A0A4R8GZQ8_9FIRM</name>
<keyword evidence="1 3" id="KW-0540">Nuclease</keyword>
<dbReference type="STRING" id="926561.GCA_000379025_01365"/>
<dbReference type="PANTHER" id="PTHR30231">
    <property type="entry name" value="DNA POLYMERASE III SUBUNIT EPSILON"/>
    <property type="match status" value="1"/>
</dbReference>
<dbReference type="FunFam" id="3.30.420.10:FF:000045">
    <property type="entry name" value="3'-5' exonuclease DinG"/>
    <property type="match status" value="1"/>
</dbReference>
<dbReference type="GO" id="GO:0045004">
    <property type="term" value="P:DNA replication proofreading"/>
    <property type="evidence" value="ECO:0007669"/>
    <property type="project" value="TreeGrafter"/>
</dbReference>
<dbReference type="CDD" id="cd06127">
    <property type="entry name" value="DEDDh"/>
    <property type="match status" value="1"/>
</dbReference>
<evidence type="ECO:0000313" key="4">
    <source>
        <dbReference type="Proteomes" id="UP000295832"/>
    </source>
</evidence>